<keyword evidence="1" id="KW-0805">Transcription regulation</keyword>
<dbReference type="InterPro" id="IPR011711">
    <property type="entry name" value="GntR_C"/>
</dbReference>
<evidence type="ECO:0000256" key="2">
    <source>
        <dbReference type="ARBA" id="ARBA00023125"/>
    </source>
</evidence>
<protein>
    <submittedName>
        <fullName evidence="5">GntR family transcriptional regulator</fullName>
    </submittedName>
</protein>
<dbReference type="Pfam" id="PF07729">
    <property type="entry name" value="FCD"/>
    <property type="match status" value="1"/>
</dbReference>
<organism evidence="5 6">
    <name type="scientific">Herbiconiux moechotypicola</name>
    <dbReference type="NCBI Taxonomy" id="637393"/>
    <lineage>
        <taxon>Bacteria</taxon>
        <taxon>Bacillati</taxon>
        <taxon>Actinomycetota</taxon>
        <taxon>Actinomycetes</taxon>
        <taxon>Micrococcales</taxon>
        <taxon>Microbacteriaceae</taxon>
        <taxon>Herbiconiux</taxon>
    </lineage>
</organism>
<dbReference type="SMART" id="SM00895">
    <property type="entry name" value="FCD"/>
    <property type="match status" value="1"/>
</dbReference>
<dbReference type="SMART" id="SM00345">
    <property type="entry name" value="HTH_GNTR"/>
    <property type="match status" value="1"/>
</dbReference>
<dbReference type="SUPFAM" id="SSF46785">
    <property type="entry name" value="Winged helix' DNA-binding domain"/>
    <property type="match status" value="1"/>
</dbReference>
<dbReference type="InterPro" id="IPR036390">
    <property type="entry name" value="WH_DNA-bd_sf"/>
</dbReference>
<feature type="domain" description="HTH gntR-type" evidence="4">
    <location>
        <begin position="7"/>
        <end position="74"/>
    </location>
</feature>
<dbReference type="EMBL" id="BAAAQY010000008">
    <property type="protein sequence ID" value="GAA2240795.1"/>
    <property type="molecule type" value="Genomic_DNA"/>
</dbReference>
<reference evidence="6" key="1">
    <citation type="journal article" date="2019" name="Int. J. Syst. Evol. Microbiol.">
        <title>The Global Catalogue of Microorganisms (GCM) 10K type strain sequencing project: providing services to taxonomists for standard genome sequencing and annotation.</title>
        <authorList>
            <consortium name="The Broad Institute Genomics Platform"/>
            <consortium name="The Broad Institute Genome Sequencing Center for Infectious Disease"/>
            <person name="Wu L."/>
            <person name="Ma J."/>
        </authorList>
    </citation>
    <scope>NUCLEOTIDE SEQUENCE [LARGE SCALE GENOMIC DNA]</scope>
    <source>
        <strain evidence="6">JCM 16117</strain>
    </source>
</reference>
<dbReference type="InterPro" id="IPR036388">
    <property type="entry name" value="WH-like_DNA-bd_sf"/>
</dbReference>
<gene>
    <name evidence="5" type="ORF">GCM10009851_27730</name>
</gene>
<dbReference type="CDD" id="cd07377">
    <property type="entry name" value="WHTH_GntR"/>
    <property type="match status" value="1"/>
</dbReference>
<name>A0ABP5QS94_9MICO</name>
<keyword evidence="2" id="KW-0238">DNA-binding</keyword>
<dbReference type="Pfam" id="PF00392">
    <property type="entry name" value="GntR"/>
    <property type="match status" value="1"/>
</dbReference>
<dbReference type="SUPFAM" id="SSF48008">
    <property type="entry name" value="GntR ligand-binding domain-like"/>
    <property type="match status" value="1"/>
</dbReference>
<evidence type="ECO:0000256" key="1">
    <source>
        <dbReference type="ARBA" id="ARBA00023015"/>
    </source>
</evidence>
<dbReference type="PROSITE" id="PS50949">
    <property type="entry name" value="HTH_GNTR"/>
    <property type="match status" value="1"/>
</dbReference>
<evidence type="ECO:0000256" key="3">
    <source>
        <dbReference type="ARBA" id="ARBA00023163"/>
    </source>
</evidence>
<dbReference type="PANTHER" id="PTHR43537:SF24">
    <property type="entry name" value="GLUCONATE OPERON TRANSCRIPTIONAL REPRESSOR"/>
    <property type="match status" value="1"/>
</dbReference>
<accession>A0ABP5QS94</accession>
<evidence type="ECO:0000259" key="4">
    <source>
        <dbReference type="PROSITE" id="PS50949"/>
    </source>
</evidence>
<dbReference type="RefSeq" id="WP_259480036.1">
    <property type="nucleotide sequence ID" value="NZ_BAAAQY010000008.1"/>
</dbReference>
<sequence>MTAELSETVHERVRDWLRDAIQTGALAPGSKVVQTEVAERLGVSATPVREAMRDLHAEGLLTLVPRRGAIVRMTDPGDMAEIRRLCELLEPELARLTALHITDDELAAAWRIQAEMERADDQGFLRLNREFHYFLYDCGRSPRLATILRNLHDATPAYLPFAFARLAERRTEGLAEHIALLHACTRHDADEAARLITEHWRPVFDEVARGAHPAG</sequence>
<comment type="caution">
    <text evidence="5">The sequence shown here is derived from an EMBL/GenBank/DDBJ whole genome shotgun (WGS) entry which is preliminary data.</text>
</comment>
<keyword evidence="6" id="KW-1185">Reference proteome</keyword>
<proteinExistence type="predicted"/>
<evidence type="ECO:0000313" key="5">
    <source>
        <dbReference type="EMBL" id="GAA2240795.1"/>
    </source>
</evidence>
<dbReference type="Gene3D" id="1.10.10.10">
    <property type="entry name" value="Winged helix-like DNA-binding domain superfamily/Winged helix DNA-binding domain"/>
    <property type="match status" value="1"/>
</dbReference>
<dbReference type="InterPro" id="IPR000524">
    <property type="entry name" value="Tscrpt_reg_HTH_GntR"/>
</dbReference>
<dbReference type="InterPro" id="IPR008920">
    <property type="entry name" value="TF_FadR/GntR_C"/>
</dbReference>
<evidence type="ECO:0000313" key="6">
    <source>
        <dbReference type="Proteomes" id="UP001500929"/>
    </source>
</evidence>
<keyword evidence="3" id="KW-0804">Transcription</keyword>
<dbReference type="Gene3D" id="1.20.120.530">
    <property type="entry name" value="GntR ligand-binding domain-like"/>
    <property type="match status" value="1"/>
</dbReference>
<dbReference type="PANTHER" id="PTHR43537">
    <property type="entry name" value="TRANSCRIPTIONAL REGULATOR, GNTR FAMILY"/>
    <property type="match status" value="1"/>
</dbReference>
<dbReference type="Proteomes" id="UP001500929">
    <property type="component" value="Unassembled WGS sequence"/>
</dbReference>